<sequence length="262" mass="30731">MGYYSQNMITNFEEVSDKDLIVEMDNFFQIANVKEFHSDFHGIVAQVDRSRVVRECASDRMDEIEELMVTLDERTVEFSRLFPEKNFVYITVNCFGGQCSYEGFCVKNGEIIFTQPSKEDGHIELLKRLNSKFESFYFDPFSRDFFVRKGRIEGVIQDLSLGALFIGLNSEYTDKTLYRIDGSSELFCFERREEYYFVFESKNGSEDIEVSGVVYNDDPQMLQEMEDLILDFFSIRSYSVSIFLEGISEERKYEHRVESSTK</sequence>
<reference evidence="1 2" key="1">
    <citation type="submission" date="2021-02" db="EMBL/GenBank/DDBJ databases">
        <title>Leptospira ainlahdjerensis sp. nov., Leptospira ainazelensis sp. nov., Leptospira abararensis sp. nov. and Leptospira chreensis sp. nov., four new species isolated from water sources in Algeria.</title>
        <authorList>
            <person name="Amara Korba A."/>
            <person name="Kainiu M."/>
            <person name="Vincent A.T."/>
            <person name="Mariet J.-F."/>
            <person name="Veyrier F.J."/>
            <person name="Goarant C."/>
            <person name="Picardeau M."/>
        </authorList>
    </citation>
    <scope>NUCLEOTIDE SEQUENCE [LARGE SCALE GENOMIC DNA]</scope>
    <source>
        <strain evidence="1 2">201903070</strain>
    </source>
</reference>
<gene>
    <name evidence="1" type="ORF">JWG45_00940</name>
</gene>
<dbReference type="RefSeq" id="WP_205277916.1">
    <property type="nucleotide sequence ID" value="NZ_JAFFPU010000004.1"/>
</dbReference>
<evidence type="ECO:0008006" key="3">
    <source>
        <dbReference type="Google" id="ProtNLM"/>
    </source>
</evidence>
<dbReference type="EMBL" id="JAFFPU010000004">
    <property type="protein sequence ID" value="MBM9575707.1"/>
    <property type="molecule type" value="Genomic_DNA"/>
</dbReference>
<proteinExistence type="predicted"/>
<evidence type="ECO:0000313" key="1">
    <source>
        <dbReference type="EMBL" id="MBM9575707.1"/>
    </source>
</evidence>
<protein>
    <recommendedName>
        <fullName evidence="3">PilZ domain-containing protein</fullName>
    </recommendedName>
</protein>
<comment type="caution">
    <text evidence="1">The sequence shown here is derived from an EMBL/GenBank/DDBJ whole genome shotgun (WGS) entry which is preliminary data.</text>
</comment>
<accession>A0ABS2U5Q9</accession>
<keyword evidence="2" id="KW-1185">Reference proteome</keyword>
<name>A0ABS2U5Q9_9LEPT</name>
<dbReference type="Proteomes" id="UP000724686">
    <property type="component" value="Unassembled WGS sequence"/>
</dbReference>
<organism evidence="1 2">
    <name type="scientific">Leptospira ainlahdjerensis</name>
    <dbReference type="NCBI Taxonomy" id="2810033"/>
    <lineage>
        <taxon>Bacteria</taxon>
        <taxon>Pseudomonadati</taxon>
        <taxon>Spirochaetota</taxon>
        <taxon>Spirochaetia</taxon>
        <taxon>Leptospirales</taxon>
        <taxon>Leptospiraceae</taxon>
        <taxon>Leptospira</taxon>
    </lineage>
</organism>
<evidence type="ECO:0000313" key="2">
    <source>
        <dbReference type="Proteomes" id="UP000724686"/>
    </source>
</evidence>